<accession>A0AAE0US37</accession>
<keyword evidence="5" id="KW-0520">NAD</keyword>
<evidence type="ECO:0000313" key="10">
    <source>
        <dbReference type="Proteomes" id="UP001274896"/>
    </source>
</evidence>
<comment type="caution">
    <text evidence="9">The sequence shown here is derived from an EMBL/GenBank/DDBJ whole genome shotgun (WGS) entry which is preliminary data.</text>
</comment>
<evidence type="ECO:0000256" key="3">
    <source>
        <dbReference type="ARBA" id="ARBA00022679"/>
    </source>
</evidence>
<dbReference type="PANTHER" id="PTHR47510">
    <property type="entry name" value="REVERSE TRANSCRIPTASE DOMAIN-CONTAINING PROTEIN"/>
    <property type="match status" value="1"/>
</dbReference>
<evidence type="ECO:0000256" key="5">
    <source>
        <dbReference type="ARBA" id="ARBA00023027"/>
    </source>
</evidence>
<evidence type="ECO:0000256" key="4">
    <source>
        <dbReference type="ARBA" id="ARBA00022801"/>
    </source>
</evidence>
<keyword evidence="3" id="KW-0808">Transferase</keyword>
<keyword evidence="10" id="KW-1185">Reference proteome</keyword>
<dbReference type="SUPFAM" id="SSF52309">
    <property type="entry name" value="N-(deoxy)ribosyltransferase-like"/>
    <property type="match status" value="1"/>
</dbReference>
<feature type="compositionally biased region" description="Basic residues" evidence="7">
    <location>
        <begin position="366"/>
        <end position="383"/>
    </location>
</feature>
<dbReference type="Gene3D" id="3.60.10.10">
    <property type="entry name" value="Endonuclease/exonuclease/phosphatase"/>
    <property type="match status" value="1"/>
</dbReference>
<proteinExistence type="inferred from homology"/>
<dbReference type="SUPFAM" id="SSF56219">
    <property type="entry name" value="DNase I-like"/>
    <property type="match status" value="1"/>
</dbReference>
<evidence type="ECO:0000256" key="1">
    <source>
        <dbReference type="ARBA" id="ARBA00005406"/>
    </source>
</evidence>
<dbReference type="GO" id="GO:0016020">
    <property type="term" value="C:membrane"/>
    <property type="evidence" value="ECO:0007669"/>
    <property type="project" value="UniProtKB-ARBA"/>
</dbReference>
<dbReference type="GO" id="GO:0061809">
    <property type="term" value="F:NAD+ nucleosidase activity, cyclic ADP-ribose generating"/>
    <property type="evidence" value="ECO:0007669"/>
    <property type="project" value="UniProtKB-EC"/>
</dbReference>
<reference evidence="9" key="1">
    <citation type="submission" date="2023-06" db="EMBL/GenBank/DDBJ databases">
        <title>Male Hemibagrus guttatus genome.</title>
        <authorList>
            <person name="Bian C."/>
        </authorList>
    </citation>
    <scope>NUCLEOTIDE SEQUENCE</scope>
    <source>
        <strain evidence="9">Male_cb2023</strain>
        <tissue evidence="9">Muscle</tissue>
    </source>
</reference>
<evidence type="ECO:0000256" key="7">
    <source>
        <dbReference type="SAM" id="MobiDB-lite"/>
    </source>
</evidence>
<evidence type="ECO:0000313" key="9">
    <source>
        <dbReference type="EMBL" id="KAK3515576.1"/>
    </source>
</evidence>
<sequence>MVENSTMMRLAILILMTRRGFYCEWHLIKMQEKCPYKGPYTFALFVELVIIVILIGDINTGPGTTLNINHIVIGRCYEYVTLVNPSNRYKCEEIWYEFEKAVIQRTPCSVTVKDYDRMFHAAPQTPPCDKLLFWSKTRELMQSYLALTRSFWTLEDTLMGFMFKDLIWCGQKERKKGFDFQSCPEWSTCVSHPVHSLWKGASQNIEGTKKQVFGICIRGTIVNGDNLSLNSLCGTWSHLGLNIVISVSLRKITFNPCSEDNPEVVLRTVEIHNLPCETTLTANNFSVHIMHNILEGVSQRHEVIQDGSAAVACSGHSGSKMTLLELGNHAPANVHDELRKSIRDLGLLQRPGPESSASPDAGGRERSRRKQWRRKRAGVRARLKTNPSRPALPSILLSNVCSRDNKLDSSQLHGKFATVFIVRVYIPPSANAKEALCELYRAISELQNAHPDGLFIIAGDFNHANLKSVLPKFHPHVDFVTREEVNVLDLVYSNIPSAYRAEPHPHLGYSDHISVMLSPAYRPLVRHSKSVLKLVKTWLEGAISALQHCVECTDWDMFREAATKGDTTDLEEYTSSVTSCISKCIDDVTISITTRSNQKPWMTRKVRALLKFRDSAFRVGDKDALRTARAKRSRSLREAKRTHSQRIHCHFQGSGDTRRMWQDIQSITNYRPAPPACDTDASLPDALNNSHHRLNVPKKSPVSCLNDYRPVALTPIIMKCFVMRQIKDLLPPSLDPMQFACRPKSLHG</sequence>
<dbReference type="PANTHER" id="PTHR47510:SF3">
    <property type="entry name" value="ENDO_EXONUCLEASE_PHOSPHATASE DOMAIN-CONTAINING PROTEIN"/>
    <property type="match status" value="1"/>
</dbReference>
<organism evidence="9 10">
    <name type="scientific">Hemibagrus guttatus</name>
    <dbReference type="NCBI Taxonomy" id="175788"/>
    <lineage>
        <taxon>Eukaryota</taxon>
        <taxon>Metazoa</taxon>
        <taxon>Chordata</taxon>
        <taxon>Craniata</taxon>
        <taxon>Vertebrata</taxon>
        <taxon>Euteleostomi</taxon>
        <taxon>Actinopterygii</taxon>
        <taxon>Neopterygii</taxon>
        <taxon>Teleostei</taxon>
        <taxon>Ostariophysi</taxon>
        <taxon>Siluriformes</taxon>
        <taxon>Bagridae</taxon>
        <taxon>Hemibagrus</taxon>
    </lineage>
</organism>
<evidence type="ECO:0000256" key="8">
    <source>
        <dbReference type="SAM" id="Phobius"/>
    </source>
</evidence>
<evidence type="ECO:0000256" key="2">
    <source>
        <dbReference type="ARBA" id="ARBA00011982"/>
    </source>
</evidence>
<dbReference type="Pfam" id="PF02267">
    <property type="entry name" value="Rib_hydrolayse"/>
    <property type="match status" value="1"/>
</dbReference>
<feature type="transmembrane region" description="Helical" evidence="8">
    <location>
        <begin position="40"/>
        <end position="58"/>
    </location>
</feature>
<comment type="similarity">
    <text evidence="1">Belongs to the ADP-ribosyl cyclase family.</text>
</comment>
<dbReference type="InterPro" id="IPR036691">
    <property type="entry name" value="Endo/exonu/phosph_ase_sf"/>
</dbReference>
<dbReference type="AlphaFoldDB" id="A0AAE0US37"/>
<dbReference type="Gene3D" id="1.20.82.10">
    <property type="entry name" value="ADP Ribosyl Cyclase, Chain A, domain 1"/>
    <property type="match status" value="2"/>
</dbReference>
<dbReference type="Proteomes" id="UP001274896">
    <property type="component" value="Unassembled WGS sequence"/>
</dbReference>
<name>A0AAE0US37_9TELE</name>
<keyword evidence="8" id="KW-0472">Membrane</keyword>
<feature type="region of interest" description="Disordered" evidence="7">
    <location>
        <begin position="346"/>
        <end position="387"/>
    </location>
</feature>
<keyword evidence="8" id="KW-1133">Transmembrane helix</keyword>
<protein>
    <recommendedName>
        <fullName evidence="2">ADP-ribosyl cyclase/cyclic ADP-ribose hydrolase</fullName>
        <ecNumber evidence="2">3.2.2.6</ecNumber>
    </recommendedName>
</protein>
<dbReference type="EMBL" id="JAUCMX010000020">
    <property type="protein sequence ID" value="KAK3515576.1"/>
    <property type="molecule type" value="Genomic_DNA"/>
</dbReference>
<keyword evidence="6" id="KW-1015">Disulfide bond</keyword>
<keyword evidence="8" id="KW-0812">Transmembrane</keyword>
<dbReference type="GO" id="GO:0016740">
    <property type="term" value="F:transferase activity"/>
    <property type="evidence" value="ECO:0007669"/>
    <property type="project" value="UniProtKB-KW"/>
</dbReference>
<evidence type="ECO:0000256" key="6">
    <source>
        <dbReference type="ARBA" id="ARBA00023157"/>
    </source>
</evidence>
<keyword evidence="4" id="KW-0378">Hydrolase</keyword>
<dbReference type="InterPro" id="IPR003193">
    <property type="entry name" value="ADP-ribosyl_cyclase"/>
</dbReference>
<gene>
    <name evidence="9" type="ORF">QTP70_024588</name>
</gene>
<dbReference type="EC" id="3.2.2.6" evidence="2"/>